<accession>A0A6J4L1H0</accession>
<feature type="non-terminal residue" evidence="2">
    <location>
        <position position="46"/>
    </location>
</feature>
<feature type="region of interest" description="Disordered" evidence="1">
    <location>
        <begin position="17"/>
        <end position="46"/>
    </location>
</feature>
<protein>
    <submittedName>
        <fullName evidence="2">Uncharacterized protein</fullName>
    </submittedName>
</protein>
<gene>
    <name evidence="2" type="ORF">AVDCRST_MAG61-2197</name>
</gene>
<feature type="non-terminal residue" evidence="2">
    <location>
        <position position="1"/>
    </location>
</feature>
<evidence type="ECO:0000256" key="1">
    <source>
        <dbReference type="SAM" id="MobiDB-lite"/>
    </source>
</evidence>
<feature type="compositionally biased region" description="Low complexity" evidence="1">
    <location>
        <begin position="29"/>
        <end position="46"/>
    </location>
</feature>
<organism evidence="2">
    <name type="scientific">uncultured Friedmanniella sp</name>
    <dbReference type="NCBI Taxonomy" id="335381"/>
    <lineage>
        <taxon>Bacteria</taxon>
        <taxon>Bacillati</taxon>
        <taxon>Actinomycetota</taxon>
        <taxon>Actinomycetes</taxon>
        <taxon>Propionibacteriales</taxon>
        <taxon>Nocardioidaceae</taxon>
        <taxon>Friedmanniella</taxon>
        <taxon>environmental samples</taxon>
    </lineage>
</organism>
<name>A0A6J4L1H0_9ACTN</name>
<reference evidence="2" key="1">
    <citation type="submission" date="2020-02" db="EMBL/GenBank/DDBJ databases">
        <authorList>
            <person name="Meier V. D."/>
        </authorList>
    </citation>
    <scope>NUCLEOTIDE SEQUENCE</scope>
    <source>
        <strain evidence="2">AVDCRST_MAG61</strain>
    </source>
</reference>
<proteinExistence type="predicted"/>
<dbReference type="AlphaFoldDB" id="A0A6J4L1H0"/>
<evidence type="ECO:0000313" key="2">
    <source>
        <dbReference type="EMBL" id="CAA9319761.1"/>
    </source>
</evidence>
<dbReference type="EMBL" id="CADCTT010000289">
    <property type="protein sequence ID" value="CAA9319761.1"/>
    <property type="molecule type" value="Genomic_DNA"/>
</dbReference>
<sequence>GLRQHWRDDPLQRWIWRRRRPHGEGGRKPSSPIPAGAAPASTRGCL</sequence>